<dbReference type="InterPro" id="IPR050222">
    <property type="entry name" value="MATE_MdtK"/>
</dbReference>
<feature type="transmembrane region" description="Helical" evidence="13">
    <location>
        <begin position="52"/>
        <end position="72"/>
    </location>
</feature>
<keyword evidence="15" id="KW-1185">Reference proteome</keyword>
<dbReference type="InterPro" id="IPR048279">
    <property type="entry name" value="MdtK-like"/>
</dbReference>
<evidence type="ECO:0000256" key="6">
    <source>
        <dbReference type="ARBA" id="ARBA00022449"/>
    </source>
</evidence>
<evidence type="ECO:0000256" key="12">
    <source>
        <dbReference type="ARBA" id="ARBA00031636"/>
    </source>
</evidence>
<keyword evidence="8 13" id="KW-0812">Transmembrane</keyword>
<protein>
    <recommendedName>
        <fullName evidence="4">Probable multidrug resistance protein NorM</fullName>
    </recommendedName>
    <alternativeName>
        <fullName evidence="12">Multidrug-efflux transporter</fullName>
    </alternativeName>
</protein>
<dbReference type="NCBIfam" id="TIGR00797">
    <property type="entry name" value="matE"/>
    <property type="match status" value="1"/>
</dbReference>
<comment type="similarity">
    <text evidence="3">Belongs to the multi antimicrobial extrusion (MATE) (TC 2.A.66.1) family.</text>
</comment>
<keyword evidence="5" id="KW-0813">Transport</keyword>
<reference evidence="15" key="1">
    <citation type="journal article" date="2019" name="Int. J. Syst. Evol. Microbiol.">
        <title>The Global Catalogue of Microorganisms (GCM) 10K type strain sequencing project: providing services to taxonomists for standard genome sequencing and annotation.</title>
        <authorList>
            <consortium name="The Broad Institute Genomics Platform"/>
            <consortium name="The Broad Institute Genome Sequencing Center for Infectious Disease"/>
            <person name="Wu L."/>
            <person name="Ma J."/>
        </authorList>
    </citation>
    <scope>NUCLEOTIDE SEQUENCE [LARGE SCALE GENOMIC DNA]</scope>
    <source>
        <strain evidence="15">CCUG 67170</strain>
    </source>
</reference>
<dbReference type="PANTHER" id="PTHR43298">
    <property type="entry name" value="MULTIDRUG RESISTANCE PROTEIN NORM-RELATED"/>
    <property type="match status" value="1"/>
</dbReference>
<evidence type="ECO:0000256" key="11">
    <source>
        <dbReference type="ARBA" id="ARBA00023136"/>
    </source>
</evidence>
<name>A0ABV8CUS5_9STRE</name>
<feature type="transmembrane region" description="Helical" evidence="13">
    <location>
        <begin position="159"/>
        <end position="180"/>
    </location>
</feature>
<feature type="transmembrane region" description="Helical" evidence="13">
    <location>
        <begin position="186"/>
        <end position="205"/>
    </location>
</feature>
<evidence type="ECO:0000313" key="15">
    <source>
        <dbReference type="Proteomes" id="UP001595807"/>
    </source>
</evidence>
<dbReference type="PIRSF" id="PIRSF006603">
    <property type="entry name" value="DinF"/>
    <property type="match status" value="1"/>
</dbReference>
<dbReference type="Proteomes" id="UP001595807">
    <property type="component" value="Unassembled WGS sequence"/>
</dbReference>
<organism evidence="14 15">
    <name type="scientific">Streptococcus caprae</name>
    <dbReference type="NCBI Taxonomy" id="1640501"/>
    <lineage>
        <taxon>Bacteria</taxon>
        <taxon>Bacillati</taxon>
        <taxon>Bacillota</taxon>
        <taxon>Bacilli</taxon>
        <taxon>Lactobacillales</taxon>
        <taxon>Streptococcaceae</taxon>
        <taxon>Streptococcus</taxon>
    </lineage>
</organism>
<comment type="caution">
    <text evidence="14">The sequence shown here is derived from an EMBL/GenBank/DDBJ whole genome shotgun (WGS) entry which is preliminary data.</text>
</comment>
<keyword evidence="6" id="KW-0050">Antiport</keyword>
<proteinExistence type="inferred from homology"/>
<evidence type="ECO:0000256" key="1">
    <source>
        <dbReference type="ARBA" id="ARBA00003408"/>
    </source>
</evidence>
<dbReference type="Pfam" id="PF01554">
    <property type="entry name" value="MatE"/>
    <property type="match status" value="2"/>
</dbReference>
<dbReference type="PANTHER" id="PTHR43298:SF2">
    <property type="entry name" value="FMN_FAD EXPORTER YEEO-RELATED"/>
    <property type="match status" value="1"/>
</dbReference>
<feature type="transmembrane region" description="Helical" evidence="13">
    <location>
        <begin position="84"/>
        <end position="104"/>
    </location>
</feature>
<keyword evidence="11 13" id="KW-0472">Membrane</keyword>
<accession>A0ABV8CUS5</accession>
<evidence type="ECO:0000256" key="9">
    <source>
        <dbReference type="ARBA" id="ARBA00022989"/>
    </source>
</evidence>
<evidence type="ECO:0000256" key="13">
    <source>
        <dbReference type="SAM" id="Phobius"/>
    </source>
</evidence>
<evidence type="ECO:0000256" key="7">
    <source>
        <dbReference type="ARBA" id="ARBA00022475"/>
    </source>
</evidence>
<feature type="transmembrane region" description="Helical" evidence="13">
    <location>
        <begin position="124"/>
        <end position="147"/>
    </location>
</feature>
<dbReference type="InterPro" id="IPR002528">
    <property type="entry name" value="MATE_fam"/>
</dbReference>
<comment type="subcellular location">
    <subcellularLocation>
        <location evidence="2">Cell membrane</location>
        <topology evidence="2">Multi-pass membrane protein</topology>
    </subcellularLocation>
</comment>
<evidence type="ECO:0000256" key="3">
    <source>
        <dbReference type="ARBA" id="ARBA00010199"/>
    </source>
</evidence>
<keyword evidence="10" id="KW-0406">Ion transport</keyword>
<evidence type="ECO:0000256" key="4">
    <source>
        <dbReference type="ARBA" id="ARBA00020268"/>
    </source>
</evidence>
<comment type="function">
    <text evidence="1">Multidrug efflux pump.</text>
</comment>
<feature type="transmembrane region" description="Helical" evidence="13">
    <location>
        <begin position="333"/>
        <end position="357"/>
    </location>
</feature>
<feature type="transmembrane region" description="Helical" evidence="13">
    <location>
        <begin position="271"/>
        <end position="289"/>
    </location>
</feature>
<evidence type="ECO:0000256" key="5">
    <source>
        <dbReference type="ARBA" id="ARBA00022448"/>
    </source>
</evidence>
<keyword evidence="9 13" id="KW-1133">Transmembrane helix</keyword>
<dbReference type="RefSeq" id="WP_380425350.1">
    <property type="nucleotide sequence ID" value="NZ_JBHRZV010000018.1"/>
</dbReference>
<sequence>MTERKRLLQLALPAMAENILQMLMGMVDTYLVAQISLITVSGVSVANNILTIYQAVFIALGASAASLIAKSLGQKDSRQTERLIWDTLVMTLVLSGILGIFSILCGRWLLALLGTELTVSQTGGLYLAIVGGGIGFLGLMTTLGSILRAKGKPNLSMKVSLIANILNAIISALAVFVFHWGMVGVAAATVFSRLVGCLILWRALALDVKSVTLTRPFNKDLCSLVLPAAGERLMMRAGDVVIVAIIVRFGTEVVAGNAIGETLTQFNYMPGMGVATATVISIAHSLGSGDFQTTQRLAREAYWLSLWMMLPIGLLTFAFGGGLTHLYTDNSGAVAASMVVLLYSFIGTPVTAGTLVYTAVWQGLGQAKLPFYATTFGMWVIRIFLGYILGISFNLGLAGVWIATVVDNLFRTIFLYIRYKLFFKNDLFQS</sequence>
<gene>
    <name evidence="14" type="ORF">ACFORF_02970</name>
</gene>
<feature type="transmembrane region" description="Helical" evidence="13">
    <location>
        <begin position="240"/>
        <end position="259"/>
    </location>
</feature>
<evidence type="ECO:0000313" key="14">
    <source>
        <dbReference type="EMBL" id="MFC3927591.1"/>
    </source>
</evidence>
<keyword evidence="7" id="KW-1003">Cell membrane</keyword>
<dbReference type="EMBL" id="JBHRZV010000018">
    <property type="protein sequence ID" value="MFC3927591.1"/>
    <property type="molecule type" value="Genomic_DNA"/>
</dbReference>
<feature type="transmembrane region" description="Helical" evidence="13">
    <location>
        <begin position="301"/>
        <end position="327"/>
    </location>
</feature>
<evidence type="ECO:0000256" key="2">
    <source>
        <dbReference type="ARBA" id="ARBA00004651"/>
    </source>
</evidence>
<dbReference type="CDD" id="cd13137">
    <property type="entry name" value="MATE_NorM_like"/>
    <property type="match status" value="1"/>
</dbReference>
<evidence type="ECO:0000256" key="10">
    <source>
        <dbReference type="ARBA" id="ARBA00023065"/>
    </source>
</evidence>
<evidence type="ECO:0000256" key="8">
    <source>
        <dbReference type="ARBA" id="ARBA00022692"/>
    </source>
</evidence>